<dbReference type="SMART" id="SM00066">
    <property type="entry name" value="GAL4"/>
    <property type="match status" value="1"/>
</dbReference>
<dbReference type="PANTHER" id="PTHR47660">
    <property type="entry name" value="TRANSCRIPTION FACTOR WITH C2H2 AND ZN(2)-CYS(6) DNA BINDING DOMAIN (EUROFUNG)-RELATED-RELATED"/>
    <property type="match status" value="1"/>
</dbReference>
<organism evidence="8 9">
    <name type="scientific">Colletotrichum abscissum</name>
    <dbReference type="NCBI Taxonomy" id="1671311"/>
    <lineage>
        <taxon>Eukaryota</taxon>
        <taxon>Fungi</taxon>
        <taxon>Dikarya</taxon>
        <taxon>Ascomycota</taxon>
        <taxon>Pezizomycotina</taxon>
        <taxon>Sordariomycetes</taxon>
        <taxon>Hypocreomycetidae</taxon>
        <taxon>Glomerellales</taxon>
        <taxon>Glomerellaceae</taxon>
        <taxon>Colletotrichum</taxon>
        <taxon>Colletotrichum acutatum species complex</taxon>
    </lineage>
</organism>
<dbReference type="PROSITE" id="PS50048">
    <property type="entry name" value="ZN2_CY6_FUNGAL_2"/>
    <property type="match status" value="1"/>
</dbReference>
<dbReference type="Pfam" id="PF00172">
    <property type="entry name" value="Zn_clus"/>
    <property type="match status" value="1"/>
</dbReference>
<evidence type="ECO:0000256" key="4">
    <source>
        <dbReference type="ARBA" id="ARBA00023163"/>
    </source>
</evidence>
<feature type="compositionally biased region" description="Polar residues" evidence="6">
    <location>
        <begin position="285"/>
        <end position="295"/>
    </location>
</feature>
<keyword evidence="2" id="KW-0862">Zinc</keyword>
<gene>
    <name evidence="8" type="ORF">CABS02_07880</name>
</gene>
<dbReference type="PANTHER" id="PTHR47660:SF3">
    <property type="entry name" value="FINGER DOMAIN PROTEIN, PUTATIVE (AFU_ORTHOLOGUE AFUA_4G03310)-RELATED"/>
    <property type="match status" value="1"/>
</dbReference>
<feature type="domain" description="Zn(2)-C6 fungal-type" evidence="7">
    <location>
        <begin position="18"/>
        <end position="49"/>
    </location>
</feature>
<dbReference type="EMBL" id="SDAQ01000044">
    <property type="protein sequence ID" value="KAI3549777.1"/>
    <property type="molecule type" value="Genomic_DNA"/>
</dbReference>
<dbReference type="GO" id="GO:0008270">
    <property type="term" value="F:zinc ion binding"/>
    <property type="evidence" value="ECO:0007669"/>
    <property type="project" value="InterPro"/>
</dbReference>
<keyword evidence="5" id="KW-0539">Nucleus</keyword>
<keyword evidence="9" id="KW-1185">Reference proteome</keyword>
<dbReference type="AlphaFoldDB" id="A0A9P9XCQ7"/>
<keyword evidence="3" id="KW-0805">Transcription regulation</keyword>
<proteinExistence type="predicted"/>
<name>A0A9P9XCQ7_9PEZI</name>
<protein>
    <recommendedName>
        <fullName evidence="7">Zn(2)-C6 fungal-type domain-containing protein</fullName>
    </recommendedName>
</protein>
<dbReference type="CDD" id="cd00067">
    <property type="entry name" value="GAL4"/>
    <property type="match status" value="1"/>
</dbReference>
<sequence length="489" mass="52060">MSGQSSASSPLISTRRRACTACQQAKRRCDQRLPRCGRCTQKGFEDCNYPSLEAAVAAADFNFFTDVLSGSAGTPTDSLHNIMPVPVVPETDNSWALYYNNAPAAAPTPSPSLMAPTSDCLSRDAVTYCSEQFRSYPRRWVSQNGVAPFIHPALYLPTTNGADGLPPVLQDCFCACAAYAAKNDENAALVLGVVEAKATALLYVPEQAAWTLPQQVASLQALVMYQIMRWFDGDIRQRVLADSVEPLLATWTSALQARVGTGVFSAEEAMPSSSAVMSDSHIPPQHQQPSSSAGSYPQHDLSPDHSRSNTPGARLTKEELNAAWRRWLMAESIRRVLAMAHLVRAVYSTAKQGGGGGGSGGYGSKLGGAGTTGGPGQTQQHHAGGGGGGGRGGGGGSGGHQLPHHHHHPLGLADMSFTAQARLWAATTAERWNRSREGDTAWWVGRMDFSGLLALADPREVDELTVMMGVVFRGKDTIEDWVTHGPGGM</sequence>
<dbReference type="OrthoDB" id="9930022at2759"/>
<dbReference type="Gene3D" id="4.10.240.10">
    <property type="entry name" value="Zn(2)-C6 fungal-type DNA-binding domain"/>
    <property type="match status" value="1"/>
</dbReference>
<feature type="compositionally biased region" description="Gly residues" evidence="6">
    <location>
        <begin position="352"/>
        <end position="376"/>
    </location>
</feature>
<evidence type="ECO:0000313" key="9">
    <source>
        <dbReference type="Proteomes" id="UP001056436"/>
    </source>
</evidence>
<dbReference type="GO" id="GO:0000981">
    <property type="term" value="F:DNA-binding transcription factor activity, RNA polymerase II-specific"/>
    <property type="evidence" value="ECO:0007669"/>
    <property type="project" value="InterPro"/>
</dbReference>
<dbReference type="InterPro" id="IPR036864">
    <property type="entry name" value="Zn2-C6_fun-type_DNA-bd_sf"/>
</dbReference>
<dbReference type="Proteomes" id="UP001056436">
    <property type="component" value="Unassembled WGS sequence"/>
</dbReference>
<reference evidence="8" key="1">
    <citation type="submission" date="2019-01" db="EMBL/GenBank/DDBJ databases">
        <title>Colletotrichum abscissum LGMF1257.</title>
        <authorList>
            <person name="Baroncelli R."/>
        </authorList>
    </citation>
    <scope>NUCLEOTIDE SEQUENCE</scope>
    <source>
        <strain evidence="8">Ca142</strain>
    </source>
</reference>
<comment type="caution">
    <text evidence="8">The sequence shown here is derived from an EMBL/GenBank/DDBJ whole genome shotgun (WGS) entry which is preliminary data.</text>
</comment>
<keyword evidence="4" id="KW-0804">Transcription</keyword>
<dbReference type="SUPFAM" id="SSF57701">
    <property type="entry name" value="Zn2/Cys6 DNA-binding domain"/>
    <property type="match status" value="1"/>
</dbReference>
<evidence type="ECO:0000313" key="8">
    <source>
        <dbReference type="EMBL" id="KAI3549777.1"/>
    </source>
</evidence>
<feature type="region of interest" description="Disordered" evidence="6">
    <location>
        <begin position="274"/>
        <end position="314"/>
    </location>
</feature>
<evidence type="ECO:0000256" key="6">
    <source>
        <dbReference type="SAM" id="MobiDB-lite"/>
    </source>
</evidence>
<accession>A0A9P9XCQ7</accession>
<evidence type="ECO:0000256" key="3">
    <source>
        <dbReference type="ARBA" id="ARBA00023015"/>
    </source>
</evidence>
<feature type="region of interest" description="Disordered" evidence="6">
    <location>
        <begin position="350"/>
        <end position="410"/>
    </location>
</feature>
<evidence type="ECO:0000256" key="2">
    <source>
        <dbReference type="ARBA" id="ARBA00022833"/>
    </source>
</evidence>
<evidence type="ECO:0000259" key="7">
    <source>
        <dbReference type="PROSITE" id="PS50048"/>
    </source>
</evidence>
<evidence type="ECO:0000256" key="1">
    <source>
        <dbReference type="ARBA" id="ARBA00022723"/>
    </source>
</evidence>
<feature type="compositionally biased region" description="Gly residues" evidence="6">
    <location>
        <begin position="383"/>
        <end position="399"/>
    </location>
</feature>
<evidence type="ECO:0000256" key="5">
    <source>
        <dbReference type="ARBA" id="ARBA00023242"/>
    </source>
</evidence>
<keyword evidence="1" id="KW-0479">Metal-binding</keyword>
<dbReference type="InterPro" id="IPR001138">
    <property type="entry name" value="Zn2Cys6_DnaBD"/>
</dbReference>